<feature type="compositionally biased region" description="Low complexity" evidence="2">
    <location>
        <begin position="1520"/>
        <end position="1531"/>
    </location>
</feature>
<sequence>MPDGSSGANGPAAAAAGLAPENQGEHAQQPPSSPFLQTHAFQAASWQGSASQQAMPGPQAVQLGLAGAAVAGAPAAQQLSLADLQREGLRQLHELQRRQQLQPQQPGGASPAAAGALQCVAERSAQGLASDVRLHAAGVGVLPGGQPSPTPPQTQFPFQFQAAGGSGGLHLPSRPPPVHPGAATSLRASPLFPHQSYSPVSMSSVSSAEDDARSRGVGAVGGSVPALAPVSAALPPTQPSSGTPVGPTLSGADALASLKPSFAGRQASQSVGPSPGAALTAFASPEAARLSLTASLSTALLQGSARDAPFQPHPYVHTQFPSAGAAPQRVNAQQVAVQQLLERIRLQGESLHGLGKLLMGTLGPGGVPPGTAASGRPAPLAGGVAGASAAPVQQPEQDLSSILAASRSAAGLRDAAMHVPGAASGAEASAQLAMQLQHPRVGAAAQSLLNPAGAGGVPEASVSTLPALRVALPAPAGATSGSAAAGSPSASLEPRSDFSGVQGLSGGTPGAVAETAAYRVSGSASAKSLAARSRFLRPPVIIPSRATGKTRDKFLQKSQSVAGGFAREAGGGRRGLIHPAGAIADAAGAGSLSAQVPQIAGRFPRPGCSGQVTQEGDGRLSASFESLKQLQRSVNHELLLRHQEQVQRESGLRGGVSTAAEGEVEASTKRRNFMVWPPGIAGALTATRRVRLYQRKLSPAYLPSDVDPASVKRLLDCDPACSPSAEGCAGSTVVAQTGEDARCASQSRSGSSEKEGNLASSGLNRDKSETGDATEVRYSGGNSRQVDSPHPPWYAFLEDMTVSGFLAYWYTRQHIAARLYKQLNQMDEVERRLQAQMSGACDLHTNLFFFSMFPEEFSNQHFRRNLGYFPQYAVASNLAAAAGLKPLSQYGDSSEAAIVAATKERGTFQIPSNQATGSEGSEEPVGNTDVQKPELLLDESSCNQTSPTSSAADLASLAAGGEHASGENTRTKEARAGASANGVPPESSAALIIAAGGVRGQRTSPWVAEARYLPSMPSLGGAQLAEDQLEVEHLIQAAQALLQEIGAVEERQLASGKGSRRLEREEEVPLLVAALPRAFEAALSEQQHEQLTALAARKLLPLEAWRGRDFRSFKAAVPFAARALFAMSVSRLEHLIASFQQRIAASIASLELLRNSLALLQQVEEHAAPHIYAIPQHVLGCIYNRGGQGLDTVVRNPPETGPRCDGRAGQGDHAALEDSRLEAVGGSGNRVEKASQQPACASSAPAAGGDAQTVLTSSQQAEGVKHRESEAAPEETSVAPLGQTASALEGPFRERSVDAGRGLNSEPVAEAEEDVRRKGENEENTVKSCSAVIAPTWERGLRLGPPVSAADFAVYTDAFEDYLPVFADQCAYSVELSQEEPKVKAKKRDCAERHEMSVKKRRRDGNLLADDVRAVGGTKAKTEVSSTLGAARHQNQDYRRKEAARAQGRWRDNDDMKEKSSQHTTSKQQSRGGDTKDRRAENNCQPPSPSSGGSCGVSGVSSGQLGADTNVLEPSSHVQSPSSGAVPGSGV</sequence>
<evidence type="ECO:0000313" key="3">
    <source>
        <dbReference type="EMBL" id="PFH38142.1"/>
    </source>
</evidence>
<keyword evidence="4" id="KW-1185">Reference proteome</keyword>
<feature type="compositionally biased region" description="Low complexity" evidence="2">
    <location>
        <begin position="222"/>
        <end position="235"/>
    </location>
</feature>
<feature type="compositionally biased region" description="Polar residues" evidence="2">
    <location>
        <begin position="25"/>
        <end position="40"/>
    </location>
</feature>
<gene>
    <name evidence="3" type="ORF">BESB_004830</name>
</gene>
<feature type="compositionally biased region" description="Basic and acidic residues" evidence="2">
    <location>
        <begin position="1381"/>
        <end position="1398"/>
    </location>
</feature>
<feature type="region of interest" description="Disordered" evidence="2">
    <location>
        <begin position="959"/>
        <end position="985"/>
    </location>
</feature>
<feature type="compositionally biased region" description="Basic and acidic residues" evidence="2">
    <location>
        <begin position="1314"/>
        <end position="1323"/>
    </location>
</feature>
<feature type="region of interest" description="Disordered" evidence="2">
    <location>
        <begin position="908"/>
        <end position="928"/>
    </location>
</feature>
<feature type="compositionally biased region" description="Low complexity" evidence="2">
    <location>
        <begin position="42"/>
        <end position="57"/>
    </location>
</feature>
<feature type="compositionally biased region" description="Low complexity" evidence="2">
    <location>
        <begin position="1234"/>
        <end position="1252"/>
    </location>
</feature>
<feature type="region of interest" description="Disordered" evidence="2">
    <location>
        <begin position="1381"/>
        <end position="1404"/>
    </location>
</feature>
<accession>A0A2A9MQ99</accession>
<reference evidence="3 4" key="1">
    <citation type="submission" date="2017-09" db="EMBL/GenBank/DDBJ databases">
        <title>Genome sequencing of Besnoitia besnoiti strain Bb-Ger1.</title>
        <authorList>
            <person name="Schares G."/>
            <person name="Venepally P."/>
            <person name="Lorenzi H.A."/>
        </authorList>
    </citation>
    <scope>NUCLEOTIDE SEQUENCE [LARGE SCALE GENOMIC DNA]</scope>
    <source>
        <strain evidence="3 4">Bb-Ger1</strain>
    </source>
</reference>
<proteinExistence type="predicted"/>
<organism evidence="3 4">
    <name type="scientific">Besnoitia besnoiti</name>
    <name type="common">Apicomplexan protozoan</name>
    <dbReference type="NCBI Taxonomy" id="94643"/>
    <lineage>
        <taxon>Eukaryota</taxon>
        <taxon>Sar</taxon>
        <taxon>Alveolata</taxon>
        <taxon>Apicomplexa</taxon>
        <taxon>Conoidasida</taxon>
        <taxon>Coccidia</taxon>
        <taxon>Eucoccidiorida</taxon>
        <taxon>Eimeriorina</taxon>
        <taxon>Sarcocystidae</taxon>
        <taxon>Besnoitia</taxon>
    </lineage>
</organism>
<dbReference type="VEuPathDB" id="ToxoDB:BESB_004830"/>
<dbReference type="KEGG" id="bbes:BESB_004830"/>
<dbReference type="GeneID" id="40305546"/>
<comment type="caution">
    <text evidence="3">The sequence shown here is derived from an EMBL/GenBank/DDBJ whole genome shotgun (WGS) entry which is preliminary data.</text>
</comment>
<feature type="compositionally biased region" description="Low complexity" evidence="2">
    <location>
        <begin position="476"/>
        <end position="491"/>
    </location>
</feature>
<feature type="region of interest" description="Disordered" evidence="2">
    <location>
        <begin position="1"/>
        <end position="57"/>
    </location>
</feature>
<evidence type="ECO:0000256" key="1">
    <source>
        <dbReference type="SAM" id="Coils"/>
    </source>
</evidence>
<protein>
    <submittedName>
        <fullName evidence="3">Uncharacterized protein</fullName>
    </submittedName>
</protein>
<dbReference type="EMBL" id="NWUJ01000001">
    <property type="protein sequence ID" value="PFH38142.1"/>
    <property type="molecule type" value="Genomic_DNA"/>
</dbReference>
<dbReference type="Proteomes" id="UP000224006">
    <property type="component" value="Chromosome I"/>
</dbReference>
<dbReference type="OrthoDB" id="330985at2759"/>
<keyword evidence="1" id="KW-0175">Coiled coil</keyword>
<feature type="region of interest" description="Disordered" evidence="2">
    <location>
        <begin position="1418"/>
        <end position="1531"/>
    </location>
</feature>
<feature type="compositionally biased region" description="Low complexity" evidence="2">
    <location>
        <begin position="196"/>
        <end position="207"/>
    </location>
</feature>
<feature type="compositionally biased region" description="Low complexity" evidence="2">
    <location>
        <begin position="1"/>
        <end position="20"/>
    </location>
</feature>
<dbReference type="RefSeq" id="XP_029222151.1">
    <property type="nucleotide sequence ID" value="XM_029359238.1"/>
</dbReference>
<feature type="region of interest" description="Disordered" evidence="2">
    <location>
        <begin position="1224"/>
        <end position="1323"/>
    </location>
</feature>
<feature type="region of interest" description="Disordered" evidence="2">
    <location>
        <begin position="743"/>
        <end position="786"/>
    </location>
</feature>
<feature type="coiled-coil region" evidence="1">
    <location>
        <begin position="1024"/>
        <end position="1051"/>
    </location>
</feature>
<feature type="region of interest" description="Disordered" evidence="2">
    <location>
        <begin position="140"/>
        <end position="252"/>
    </location>
</feature>
<evidence type="ECO:0000256" key="2">
    <source>
        <dbReference type="SAM" id="MobiDB-lite"/>
    </source>
</evidence>
<feature type="region of interest" description="Disordered" evidence="2">
    <location>
        <begin position="476"/>
        <end position="505"/>
    </location>
</feature>
<feature type="compositionally biased region" description="Polar residues" evidence="2">
    <location>
        <begin position="909"/>
        <end position="919"/>
    </location>
</feature>
<name>A0A2A9MQ99_BESBE</name>
<feature type="compositionally biased region" description="Basic and acidic residues" evidence="2">
    <location>
        <begin position="1434"/>
        <end position="1461"/>
    </location>
</feature>
<evidence type="ECO:0000313" key="4">
    <source>
        <dbReference type="Proteomes" id="UP000224006"/>
    </source>
</evidence>